<dbReference type="HOGENOM" id="CLU_2502229_0_0_1"/>
<reference evidence="1" key="2">
    <citation type="submission" date="2018-08" db="UniProtKB">
        <authorList>
            <consortium name="EnsemblPlants"/>
        </authorList>
    </citation>
    <scope>IDENTIFICATION</scope>
    <source>
        <strain evidence="1">Yugu1</strain>
    </source>
</reference>
<reference evidence="2" key="1">
    <citation type="journal article" date="2012" name="Nat. Biotechnol.">
        <title>Reference genome sequence of the model plant Setaria.</title>
        <authorList>
            <person name="Bennetzen J.L."/>
            <person name="Schmutz J."/>
            <person name="Wang H."/>
            <person name="Percifield R."/>
            <person name="Hawkins J."/>
            <person name="Pontaroli A.C."/>
            <person name="Estep M."/>
            <person name="Feng L."/>
            <person name="Vaughn J.N."/>
            <person name="Grimwood J."/>
            <person name="Jenkins J."/>
            <person name="Barry K."/>
            <person name="Lindquist E."/>
            <person name="Hellsten U."/>
            <person name="Deshpande S."/>
            <person name="Wang X."/>
            <person name="Wu X."/>
            <person name="Mitros T."/>
            <person name="Triplett J."/>
            <person name="Yang X."/>
            <person name="Ye C.Y."/>
            <person name="Mauro-Herrera M."/>
            <person name="Wang L."/>
            <person name="Li P."/>
            <person name="Sharma M."/>
            <person name="Sharma R."/>
            <person name="Ronald P.C."/>
            <person name="Panaud O."/>
            <person name="Kellogg E.A."/>
            <person name="Brutnell T.P."/>
            <person name="Doust A.N."/>
            <person name="Tuskan G.A."/>
            <person name="Rokhsar D."/>
            <person name="Devos K.M."/>
        </authorList>
    </citation>
    <scope>NUCLEOTIDE SEQUENCE [LARGE SCALE GENOMIC DNA]</scope>
    <source>
        <strain evidence="2">cv. Yugu1</strain>
    </source>
</reference>
<proteinExistence type="predicted"/>
<protein>
    <submittedName>
        <fullName evidence="1">Uncharacterized protein</fullName>
    </submittedName>
</protein>
<sequence>MVLILNQVTENNGRKKTAPPGFRETWMADHISVSTGGERTTKTVKQVDAPDYLCTSEISTHARWFTQKAAVAHLPQRSGTRMSTAI</sequence>
<organism evidence="1 2">
    <name type="scientific">Setaria italica</name>
    <name type="common">Foxtail millet</name>
    <name type="synonym">Panicum italicum</name>
    <dbReference type="NCBI Taxonomy" id="4555"/>
    <lineage>
        <taxon>Eukaryota</taxon>
        <taxon>Viridiplantae</taxon>
        <taxon>Streptophyta</taxon>
        <taxon>Embryophyta</taxon>
        <taxon>Tracheophyta</taxon>
        <taxon>Spermatophyta</taxon>
        <taxon>Magnoliopsida</taxon>
        <taxon>Liliopsida</taxon>
        <taxon>Poales</taxon>
        <taxon>Poaceae</taxon>
        <taxon>PACMAD clade</taxon>
        <taxon>Panicoideae</taxon>
        <taxon>Panicodae</taxon>
        <taxon>Paniceae</taxon>
        <taxon>Cenchrinae</taxon>
        <taxon>Setaria</taxon>
    </lineage>
</organism>
<name>K4AHB7_SETIT</name>
<evidence type="ECO:0000313" key="1">
    <source>
        <dbReference type="EnsemblPlants" id="KQK93004"/>
    </source>
</evidence>
<dbReference type="AlphaFoldDB" id="K4AHB7"/>
<dbReference type="InParanoid" id="K4AHB7"/>
<dbReference type="Gramene" id="KQK93004">
    <property type="protein sequence ID" value="KQK93004"/>
    <property type="gene ID" value="SETIT_038274mg"/>
</dbReference>
<keyword evidence="2" id="KW-1185">Reference proteome</keyword>
<dbReference type="EnsemblPlants" id="KQK93004">
    <property type="protein sequence ID" value="KQK93004"/>
    <property type="gene ID" value="SETIT_038274mg"/>
</dbReference>
<accession>K4AHB7</accession>
<dbReference type="EMBL" id="AGNK02006154">
    <property type="status" value="NOT_ANNOTATED_CDS"/>
    <property type="molecule type" value="Genomic_DNA"/>
</dbReference>
<dbReference type="Proteomes" id="UP000004995">
    <property type="component" value="Unassembled WGS sequence"/>
</dbReference>
<evidence type="ECO:0000313" key="2">
    <source>
        <dbReference type="Proteomes" id="UP000004995"/>
    </source>
</evidence>